<dbReference type="SUPFAM" id="SSF56601">
    <property type="entry name" value="beta-lactamase/transpeptidase-like"/>
    <property type="match status" value="1"/>
</dbReference>
<dbReference type="InterPro" id="IPR012338">
    <property type="entry name" value="Beta-lactam/transpept-like"/>
</dbReference>
<dbReference type="AlphaFoldDB" id="W5WGW0"/>
<feature type="active site" evidence="7">
    <location>
        <position position="175"/>
    </location>
</feature>
<evidence type="ECO:0000256" key="12">
    <source>
        <dbReference type="SAM" id="SignalP"/>
    </source>
</evidence>
<dbReference type="PATRIC" id="fig|1449976.3.peg.6653"/>
<dbReference type="GO" id="GO:0008360">
    <property type="term" value="P:regulation of cell shape"/>
    <property type="evidence" value="ECO:0007669"/>
    <property type="project" value="UniProtKB-KW"/>
</dbReference>
<dbReference type="PANTHER" id="PTHR21581">
    <property type="entry name" value="D-ALANYL-D-ALANINE CARBOXYPEPTIDASE"/>
    <property type="match status" value="1"/>
</dbReference>
<keyword evidence="2 12" id="KW-0732">Signal</keyword>
<evidence type="ECO:0000256" key="10">
    <source>
        <dbReference type="SAM" id="MobiDB-lite"/>
    </source>
</evidence>
<dbReference type="PANTHER" id="PTHR21581:SF33">
    <property type="entry name" value="D-ALANYL-D-ALANINE CARBOXYPEPTIDASE DACB"/>
    <property type="match status" value="1"/>
</dbReference>
<dbReference type="HOGENOM" id="CLU_027070_3_0_11"/>
<dbReference type="GO" id="GO:0071555">
    <property type="term" value="P:cell wall organization"/>
    <property type="evidence" value="ECO:0007669"/>
    <property type="project" value="UniProtKB-KW"/>
</dbReference>
<comment type="similarity">
    <text evidence="1 9">Belongs to the peptidase S11 family.</text>
</comment>
<evidence type="ECO:0000256" key="8">
    <source>
        <dbReference type="PIRSR" id="PIRSR618044-2"/>
    </source>
</evidence>
<proteinExistence type="inferred from homology"/>
<keyword evidence="6" id="KW-0961">Cell wall biogenesis/degradation</keyword>
<dbReference type="InterPro" id="IPR018044">
    <property type="entry name" value="Peptidase_S11"/>
</dbReference>
<dbReference type="STRING" id="1449976.KALB_6626"/>
<evidence type="ECO:0000256" key="6">
    <source>
        <dbReference type="ARBA" id="ARBA00023316"/>
    </source>
</evidence>
<dbReference type="EMBL" id="CP007155">
    <property type="protein sequence ID" value="AHH99985.1"/>
    <property type="molecule type" value="Genomic_DNA"/>
</dbReference>
<keyword evidence="15" id="KW-1185">Reference proteome</keyword>
<dbReference type="Pfam" id="PF00768">
    <property type="entry name" value="Peptidase_S11"/>
    <property type="match status" value="1"/>
</dbReference>
<evidence type="ECO:0000256" key="4">
    <source>
        <dbReference type="ARBA" id="ARBA00022960"/>
    </source>
</evidence>
<keyword evidence="11" id="KW-1133">Transmembrane helix</keyword>
<name>W5WGW0_9PSEU</name>
<dbReference type="InterPro" id="IPR001967">
    <property type="entry name" value="Peptidase_S11_N"/>
</dbReference>
<dbReference type="GO" id="GO:0009002">
    <property type="term" value="F:serine-type D-Ala-D-Ala carboxypeptidase activity"/>
    <property type="evidence" value="ECO:0007669"/>
    <property type="project" value="InterPro"/>
</dbReference>
<feature type="domain" description="Peptidase S11 D-alanyl-D-alanine carboxypeptidase A N-terminal" evidence="13">
    <location>
        <begin position="86"/>
        <end position="308"/>
    </location>
</feature>
<evidence type="ECO:0000256" key="11">
    <source>
        <dbReference type="SAM" id="Phobius"/>
    </source>
</evidence>
<feature type="binding site" evidence="8">
    <location>
        <position position="281"/>
    </location>
    <ligand>
        <name>substrate</name>
    </ligand>
</feature>
<sequence length="415" mass="43306">MPRLLVALLCALSLAIPAVAAAAPTATQTQAPAQACQNRTAPPAAVDASEKPAPGQQPPAPLPVPADPVGGPRLGECGLVLPVGAPQPPANQFESWVLADLDSGRVLAARDPHARQRPASLIKILLATVVLRELKMDTQVTGTWDDANQDGTRVGIGPDGKYTNDQVLHALLMHSGNDAAHSFAVQLGGMDQAVAKMNALAHSSGALDTRTASPSGLDGPGMSSSAYDLALLYRIAMQDKRFADAVRTEQIQFPGWGDKPAFVVANDNPLLYNYEGDLGGKTGYTDDALHTYINAAQRGSSRIVLVGMRGTMSPVTAMYTQSKSLMDYGLALAQSAAQPVGQLVDQDPDSRVSATPTTAAAPLVAKQVTAASPVDPGPDNPLLVVLLLVGVLVLGYVVFAVLRNRSRPDKTSQNP</sequence>
<feature type="chain" id="PRO_5004873099" description="Peptidase S11 D-alanyl-D-alanine carboxypeptidase A N-terminal domain-containing protein" evidence="12">
    <location>
        <begin position="23"/>
        <end position="415"/>
    </location>
</feature>
<protein>
    <recommendedName>
        <fullName evidence="13">Peptidase S11 D-alanyl-D-alanine carboxypeptidase A N-terminal domain-containing protein</fullName>
    </recommendedName>
</protein>
<keyword evidence="11" id="KW-0812">Transmembrane</keyword>
<gene>
    <name evidence="14" type="ORF">KALB_6626</name>
</gene>
<evidence type="ECO:0000256" key="2">
    <source>
        <dbReference type="ARBA" id="ARBA00022729"/>
    </source>
</evidence>
<organism evidence="14 15">
    <name type="scientific">Kutzneria albida DSM 43870</name>
    <dbReference type="NCBI Taxonomy" id="1449976"/>
    <lineage>
        <taxon>Bacteria</taxon>
        <taxon>Bacillati</taxon>
        <taxon>Actinomycetota</taxon>
        <taxon>Actinomycetes</taxon>
        <taxon>Pseudonocardiales</taxon>
        <taxon>Pseudonocardiaceae</taxon>
        <taxon>Kutzneria</taxon>
    </lineage>
</organism>
<feature type="active site" description="Acyl-ester intermediate" evidence="7">
    <location>
        <position position="120"/>
    </location>
</feature>
<evidence type="ECO:0000256" key="7">
    <source>
        <dbReference type="PIRSR" id="PIRSR618044-1"/>
    </source>
</evidence>
<evidence type="ECO:0000256" key="1">
    <source>
        <dbReference type="ARBA" id="ARBA00007164"/>
    </source>
</evidence>
<evidence type="ECO:0000259" key="13">
    <source>
        <dbReference type="Pfam" id="PF00768"/>
    </source>
</evidence>
<evidence type="ECO:0000313" key="15">
    <source>
        <dbReference type="Proteomes" id="UP000019225"/>
    </source>
</evidence>
<evidence type="ECO:0000256" key="5">
    <source>
        <dbReference type="ARBA" id="ARBA00022984"/>
    </source>
</evidence>
<dbReference type="RefSeq" id="WP_025359864.1">
    <property type="nucleotide sequence ID" value="NZ_CP007155.1"/>
</dbReference>
<evidence type="ECO:0000313" key="14">
    <source>
        <dbReference type="EMBL" id="AHH99985.1"/>
    </source>
</evidence>
<dbReference type="Proteomes" id="UP000019225">
    <property type="component" value="Chromosome"/>
</dbReference>
<dbReference type="OrthoDB" id="3663940at2"/>
<reference evidence="14 15" key="1">
    <citation type="journal article" date="2014" name="BMC Genomics">
        <title>Complete genome sequence of producer of the glycopeptide antibiotic Aculeximycin Kutzneria albida DSM 43870T, a representative of minor genus of Pseudonocardiaceae.</title>
        <authorList>
            <person name="Rebets Y."/>
            <person name="Tokovenko B."/>
            <person name="Lushchyk I."/>
            <person name="Ruckert C."/>
            <person name="Zaburannyi N."/>
            <person name="Bechthold A."/>
            <person name="Kalinowski J."/>
            <person name="Luzhetskyy A."/>
        </authorList>
    </citation>
    <scope>NUCLEOTIDE SEQUENCE [LARGE SCALE GENOMIC DNA]</scope>
    <source>
        <strain evidence="14">DSM 43870</strain>
    </source>
</reference>
<feature type="region of interest" description="Disordered" evidence="10">
    <location>
        <begin position="32"/>
        <end position="69"/>
    </location>
</feature>
<evidence type="ECO:0000256" key="9">
    <source>
        <dbReference type="RuleBase" id="RU004016"/>
    </source>
</evidence>
<dbReference type="KEGG" id="kal:KALB_6626"/>
<feature type="transmembrane region" description="Helical" evidence="11">
    <location>
        <begin position="382"/>
        <end position="402"/>
    </location>
</feature>
<evidence type="ECO:0000256" key="3">
    <source>
        <dbReference type="ARBA" id="ARBA00022801"/>
    </source>
</evidence>
<feature type="signal peptide" evidence="12">
    <location>
        <begin position="1"/>
        <end position="22"/>
    </location>
</feature>
<accession>W5WGW0</accession>
<dbReference type="GO" id="GO:0009252">
    <property type="term" value="P:peptidoglycan biosynthetic process"/>
    <property type="evidence" value="ECO:0007669"/>
    <property type="project" value="UniProtKB-KW"/>
</dbReference>
<dbReference type="eggNOG" id="COG1686">
    <property type="taxonomic scope" value="Bacteria"/>
</dbReference>
<feature type="active site" description="Proton acceptor" evidence="7">
    <location>
        <position position="123"/>
    </location>
</feature>
<feature type="compositionally biased region" description="Pro residues" evidence="10">
    <location>
        <begin position="55"/>
        <end position="66"/>
    </location>
</feature>
<keyword evidence="4" id="KW-0133">Cell shape</keyword>
<keyword evidence="5" id="KW-0573">Peptidoglycan synthesis</keyword>
<dbReference type="GO" id="GO:0006508">
    <property type="term" value="P:proteolysis"/>
    <property type="evidence" value="ECO:0007669"/>
    <property type="project" value="InterPro"/>
</dbReference>
<dbReference type="PRINTS" id="PR00725">
    <property type="entry name" value="DADACBPTASE1"/>
</dbReference>
<dbReference type="Gene3D" id="3.40.710.10">
    <property type="entry name" value="DD-peptidase/beta-lactamase superfamily"/>
    <property type="match status" value="1"/>
</dbReference>
<keyword evidence="3" id="KW-0378">Hydrolase</keyword>
<keyword evidence="11" id="KW-0472">Membrane</keyword>